<organism evidence="1 2">
    <name type="scientific">Letharia lupina</name>
    <dbReference type="NCBI Taxonomy" id="560253"/>
    <lineage>
        <taxon>Eukaryota</taxon>
        <taxon>Fungi</taxon>
        <taxon>Dikarya</taxon>
        <taxon>Ascomycota</taxon>
        <taxon>Pezizomycotina</taxon>
        <taxon>Lecanoromycetes</taxon>
        <taxon>OSLEUM clade</taxon>
        <taxon>Lecanoromycetidae</taxon>
        <taxon>Lecanorales</taxon>
        <taxon>Lecanorineae</taxon>
        <taxon>Parmeliaceae</taxon>
        <taxon>Letharia</taxon>
    </lineage>
</organism>
<dbReference type="GO" id="GO:0005524">
    <property type="term" value="F:ATP binding"/>
    <property type="evidence" value="ECO:0007669"/>
    <property type="project" value="InterPro"/>
</dbReference>
<protein>
    <submittedName>
        <fullName evidence="1">Uncharacterized protein</fullName>
    </submittedName>
</protein>
<dbReference type="AlphaFoldDB" id="A0A8H6CAD7"/>
<dbReference type="Pfam" id="PF03702">
    <property type="entry name" value="AnmK"/>
    <property type="match status" value="1"/>
</dbReference>
<evidence type="ECO:0000313" key="1">
    <source>
        <dbReference type="EMBL" id="KAF6219683.1"/>
    </source>
</evidence>
<dbReference type="GO" id="GO:0016773">
    <property type="term" value="F:phosphotransferase activity, alcohol group as acceptor"/>
    <property type="evidence" value="ECO:0007669"/>
    <property type="project" value="InterPro"/>
</dbReference>
<dbReference type="GO" id="GO:0009254">
    <property type="term" value="P:peptidoglycan turnover"/>
    <property type="evidence" value="ECO:0007669"/>
    <property type="project" value="InterPro"/>
</dbReference>
<dbReference type="PANTHER" id="PTHR30605:SF0">
    <property type="entry name" value="ANHYDRO-N-ACETYLMURAMIC ACID KINASE"/>
    <property type="match status" value="1"/>
</dbReference>
<dbReference type="GO" id="GO:0006040">
    <property type="term" value="P:amino sugar metabolic process"/>
    <property type="evidence" value="ECO:0007669"/>
    <property type="project" value="InterPro"/>
</dbReference>
<dbReference type="PANTHER" id="PTHR30605">
    <property type="entry name" value="ANHYDRO-N-ACETYLMURAMIC ACID KINASE"/>
    <property type="match status" value="1"/>
</dbReference>
<evidence type="ECO:0000313" key="2">
    <source>
        <dbReference type="Proteomes" id="UP000593566"/>
    </source>
</evidence>
<dbReference type="RefSeq" id="XP_037149118.1">
    <property type="nucleotide sequence ID" value="XM_037295071.1"/>
</dbReference>
<proteinExistence type="predicted"/>
<keyword evidence="2" id="KW-1185">Reference proteome</keyword>
<name>A0A8H6CAD7_9LECA</name>
<reference evidence="1 2" key="1">
    <citation type="journal article" date="2020" name="Genomics">
        <title>Complete, high-quality genomes from long-read metagenomic sequencing of two wolf lichen thalli reveals enigmatic genome architecture.</title>
        <authorList>
            <person name="McKenzie S.K."/>
            <person name="Walston R.F."/>
            <person name="Allen J.L."/>
        </authorList>
    </citation>
    <scope>NUCLEOTIDE SEQUENCE [LARGE SCALE GENOMIC DNA]</scope>
    <source>
        <strain evidence="1">WasteWater1</strain>
    </source>
</reference>
<sequence>MLRTEPAAATQQVDTFVFQILAEREEEGKKGHIFQDVIDDYIHKLLWYKRDIPNTTGREVFRDEEAVGLIHKIEGLGGTKEDVIASLVRISAQAICRFAPQEQAYQRTLHGWWRRPQPQHHRSHPEKIPHMRLTWLDEVKFPSDANEAVSFAWMEMEAIVGRRLLGPKRVETDIPCVVGKITPGNKFGELMTMGTEFGKSYKGMLPAVKSLQIEKGWTGKTVHDYVPTCPGPKPFW</sequence>
<dbReference type="Proteomes" id="UP000593566">
    <property type="component" value="Unassembled WGS sequence"/>
</dbReference>
<accession>A0A8H6CAD7</accession>
<dbReference type="GeneID" id="59332561"/>
<comment type="caution">
    <text evidence="1">The sequence shown here is derived from an EMBL/GenBank/DDBJ whole genome shotgun (WGS) entry which is preliminary data.</text>
</comment>
<gene>
    <name evidence="1" type="ORF">HO133_004152</name>
</gene>
<dbReference type="EMBL" id="JACCJB010000019">
    <property type="protein sequence ID" value="KAF6219683.1"/>
    <property type="molecule type" value="Genomic_DNA"/>
</dbReference>
<dbReference type="InterPro" id="IPR005338">
    <property type="entry name" value="Anhydro_N_Ac-Mur_kinase"/>
</dbReference>